<dbReference type="Proteomes" id="UP001237642">
    <property type="component" value="Unassembled WGS sequence"/>
</dbReference>
<organism evidence="1 2">
    <name type="scientific">Heracleum sosnowskyi</name>
    <dbReference type="NCBI Taxonomy" id="360622"/>
    <lineage>
        <taxon>Eukaryota</taxon>
        <taxon>Viridiplantae</taxon>
        <taxon>Streptophyta</taxon>
        <taxon>Embryophyta</taxon>
        <taxon>Tracheophyta</taxon>
        <taxon>Spermatophyta</taxon>
        <taxon>Magnoliopsida</taxon>
        <taxon>eudicotyledons</taxon>
        <taxon>Gunneridae</taxon>
        <taxon>Pentapetalae</taxon>
        <taxon>asterids</taxon>
        <taxon>campanulids</taxon>
        <taxon>Apiales</taxon>
        <taxon>Apiaceae</taxon>
        <taxon>Apioideae</taxon>
        <taxon>apioid superclade</taxon>
        <taxon>Tordylieae</taxon>
        <taxon>Tordyliinae</taxon>
        <taxon>Heracleum</taxon>
    </lineage>
</organism>
<dbReference type="EMBL" id="JAUIZM010000009">
    <property type="protein sequence ID" value="KAK1366862.1"/>
    <property type="molecule type" value="Genomic_DNA"/>
</dbReference>
<comment type="caution">
    <text evidence="1">The sequence shown here is derived from an EMBL/GenBank/DDBJ whole genome shotgun (WGS) entry which is preliminary data.</text>
</comment>
<dbReference type="AlphaFoldDB" id="A0AAD8HG66"/>
<sequence length="185" mass="21168">MVSTSLAKFRNVGYMRKQPMKRQENCTFLDNSQRPPLATNVILTCSFTSCCLNKLLEVTKLMGAPFKGLIQRSDMRLEANNMIANRGGTECFRRRHNADGKMEYDLVKVRKSGMQYPYRTPPLGNWTLGDCPFQDPLCAKGFSSRQKNAKIKRDLDLTPFPPDLCYQTSIRPNKTSLKHIYASQF</sequence>
<protein>
    <submittedName>
        <fullName evidence="1">Uncharacterized protein</fullName>
    </submittedName>
</protein>
<dbReference type="GO" id="GO:0007131">
    <property type="term" value="P:reciprocal meiotic recombination"/>
    <property type="evidence" value="ECO:0007669"/>
    <property type="project" value="InterPro"/>
</dbReference>
<dbReference type="PANTHER" id="PTHR46740">
    <property type="entry name" value="PROTEIN DYAD"/>
    <property type="match status" value="1"/>
</dbReference>
<evidence type="ECO:0000313" key="2">
    <source>
        <dbReference type="Proteomes" id="UP001237642"/>
    </source>
</evidence>
<reference evidence="1" key="2">
    <citation type="submission" date="2023-05" db="EMBL/GenBank/DDBJ databases">
        <authorList>
            <person name="Schelkunov M.I."/>
        </authorList>
    </citation>
    <scope>NUCLEOTIDE SEQUENCE</scope>
    <source>
        <strain evidence="1">Hsosn_3</strain>
        <tissue evidence="1">Leaf</tissue>
    </source>
</reference>
<gene>
    <name evidence="1" type="ORF">POM88_042423</name>
</gene>
<evidence type="ECO:0000313" key="1">
    <source>
        <dbReference type="EMBL" id="KAK1366862.1"/>
    </source>
</evidence>
<name>A0AAD8HG66_9APIA</name>
<dbReference type="InterPro" id="IPR044221">
    <property type="entry name" value="DYAD/AMEIOTIC1"/>
</dbReference>
<keyword evidence="2" id="KW-1185">Reference proteome</keyword>
<accession>A0AAD8HG66</accession>
<proteinExistence type="predicted"/>
<dbReference type="PANTHER" id="PTHR46740:SF2">
    <property type="entry name" value="PROTEIN DYAD"/>
    <property type="match status" value="1"/>
</dbReference>
<reference evidence="1" key="1">
    <citation type="submission" date="2023-02" db="EMBL/GenBank/DDBJ databases">
        <title>Genome of toxic invasive species Heracleum sosnowskyi carries increased number of genes despite the absence of recent whole-genome duplications.</title>
        <authorList>
            <person name="Schelkunov M."/>
            <person name="Shtratnikova V."/>
            <person name="Makarenko M."/>
            <person name="Klepikova A."/>
            <person name="Omelchenko D."/>
            <person name="Novikova G."/>
            <person name="Obukhova E."/>
            <person name="Bogdanov V."/>
            <person name="Penin A."/>
            <person name="Logacheva M."/>
        </authorList>
    </citation>
    <scope>NUCLEOTIDE SEQUENCE</scope>
    <source>
        <strain evidence="1">Hsosn_3</strain>
        <tissue evidence="1">Leaf</tissue>
    </source>
</reference>
<dbReference type="GO" id="GO:0051177">
    <property type="term" value="P:meiotic sister chromatid cohesion"/>
    <property type="evidence" value="ECO:0007669"/>
    <property type="project" value="InterPro"/>
</dbReference>